<organism evidence="1 2">
    <name type="scientific">Brachionus calyciflorus</name>
    <dbReference type="NCBI Taxonomy" id="104777"/>
    <lineage>
        <taxon>Eukaryota</taxon>
        <taxon>Metazoa</taxon>
        <taxon>Spiralia</taxon>
        <taxon>Gnathifera</taxon>
        <taxon>Rotifera</taxon>
        <taxon>Eurotatoria</taxon>
        <taxon>Monogononta</taxon>
        <taxon>Pseudotrocha</taxon>
        <taxon>Ploima</taxon>
        <taxon>Brachionidae</taxon>
        <taxon>Brachionus</taxon>
    </lineage>
</organism>
<dbReference type="Proteomes" id="UP000663879">
    <property type="component" value="Unassembled WGS sequence"/>
</dbReference>
<keyword evidence="2" id="KW-1185">Reference proteome</keyword>
<reference evidence="1" key="1">
    <citation type="submission" date="2021-02" db="EMBL/GenBank/DDBJ databases">
        <authorList>
            <person name="Nowell W R."/>
        </authorList>
    </citation>
    <scope>NUCLEOTIDE SEQUENCE</scope>
    <source>
        <strain evidence="1">Ploen Becks lab</strain>
    </source>
</reference>
<evidence type="ECO:0000313" key="1">
    <source>
        <dbReference type="EMBL" id="CAF0706679.1"/>
    </source>
</evidence>
<proteinExistence type="predicted"/>
<evidence type="ECO:0000313" key="2">
    <source>
        <dbReference type="Proteomes" id="UP000663879"/>
    </source>
</evidence>
<sequence>MRIIGNICEIIPDFKACILLSDDDGCDDCDDYGDCGDDDGAYGVYDDDVCVYGDDDDDDDDDGDHDDHCVIHVKP</sequence>
<comment type="caution">
    <text evidence="1">The sequence shown here is derived from an EMBL/GenBank/DDBJ whole genome shotgun (WGS) entry which is preliminary data.</text>
</comment>
<dbReference type="EMBL" id="CAJNOC010000019">
    <property type="protein sequence ID" value="CAF0706679.1"/>
    <property type="molecule type" value="Genomic_DNA"/>
</dbReference>
<dbReference type="AlphaFoldDB" id="A0A813M375"/>
<name>A0A813M375_9BILA</name>
<accession>A0A813M375</accession>
<gene>
    <name evidence="1" type="ORF">OXX778_LOCUS403</name>
</gene>
<protein>
    <submittedName>
        <fullName evidence="1">Uncharacterized protein</fullName>
    </submittedName>
</protein>